<keyword evidence="1" id="KW-0732">Signal</keyword>
<accession>A0A3N4HYR6</accession>
<evidence type="ECO:0000256" key="1">
    <source>
        <dbReference type="SAM" id="SignalP"/>
    </source>
</evidence>
<proteinExistence type="predicted"/>
<dbReference type="Proteomes" id="UP000275078">
    <property type="component" value="Unassembled WGS sequence"/>
</dbReference>
<organism evidence="2 3">
    <name type="scientific">Ascobolus immersus RN42</name>
    <dbReference type="NCBI Taxonomy" id="1160509"/>
    <lineage>
        <taxon>Eukaryota</taxon>
        <taxon>Fungi</taxon>
        <taxon>Dikarya</taxon>
        <taxon>Ascomycota</taxon>
        <taxon>Pezizomycotina</taxon>
        <taxon>Pezizomycetes</taxon>
        <taxon>Pezizales</taxon>
        <taxon>Ascobolaceae</taxon>
        <taxon>Ascobolus</taxon>
    </lineage>
</organism>
<keyword evidence="3" id="KW-1185">Reference proteome</keyword>
<protein>
    <recommendedName>
        <fullName evidence="4">Extracellular membrane protein CFEM domain-containing protein</fullName>
    </recommendedName>
</protein>
<feature type="chain" id="PRO_5018295631" description="Extracellular membrane protein CFEM domain-containing protein" evidence="1">
    <location>
        <begin position="22"/>
        <end position="145"/>
    </location>
</feature>
<gene>
    <name evidence="2" type="ORF">BJ508DRAFT_149933</name>
</gene>
<sequence>MKNSTITPRLVAMACAFLALGDFVTGVALRKPFGISSCIVENCTGFTSTNSYCTCPYTLKKNEDCEMVKKSKKKYLADAEEHTLNLQMLLWNNLDDGVRLCEDPAEGREVCFGYRELIDIGKGVTRGRYNFCKGWDPVKELKGGK</sequence>
<reference evidence="2 3" key="1">
    <citation type="journal article" date="2018" name="Nat. Ecol. Evol.">
        <title>Pezizomycetes genomes reveal the molecular basis of ectomycorrhizal truffle lifestyle.</title>
        <authorList>
            <person name="Murat C."/>
            <person name="Payen T."/>
            <person name="Noel B."/>
            <person name="Kuo A."/>
            <person name="Morin E."/>
            <person name="Chen J."/>
            <person name="Kohler A."/>
            <person name="Krizsan K."/>
            <person name="Balestrini R."/>
            <person name="Da Silva C."/>
            <person name="Montanini B."/>
            <person name="Hainaut M."/>
            <person name="Levati E."/>
            <person name="Barry K.W."/>
            <person name="Belfiori B."/>
            <person name="Cichocki N."/>
            <person name="Clum A."/>
            <person name="Dockter R.B."/>
            <person name="Fauchery L."/>
            <person name="Guy J."/>
            <person name="Iotti M."/>
            <person name="Le Tacon F."/>
            <person name="Lindquist E.A."/>
            <person name="Lipzen A."/>
            <person name="Malagnac F."/>
            <person name="Mello A."/>
            <person name="Molinier V."/>
            <person name="Miyauchi S."/>
            <person name="Poulain J."/>
            <person name="Riccioni C."/>
            <person name="Rubini A."/>
            <person name="Sitrit Y."/>
            <person name="Splivallo R."/>
            <person name="Traeger S."/>
            <person name="Wang M."/>
            <person name="Zifcakova L."/>
            <person name="Wipf D."/>
            <person name="Zambonelli A."/>
            <person name="Paolocci F."/>
            <person name="Nowrousian M."/>
            <person name="Ottonello S."/>
            <person name="Baldrian P."/>
            <person name="Spatafora J.W."/>
            <person name="Henrissat B."/>
            <person name="Nagy L.G."/>
            <person name="Aury J.M."/>
            <person name="Wincker P."/>
            <person name="Grigoriev I.V."/>
            <person name="Bonfante P."/>
            <person name="Martin F.M."/>
        </authorList>
    </citation>
    <scope>NUCLEOTIDE SEQUENCE [LARGE SCALE GENOMIC DNA]</scope>
    <source>
        <strain evidence="2 3">RN42</strain>
    </source>
</reference>
<dbReference type="EMBL" id="ML119704">
    <property type="protein sequence ID" value="RPA78982.1"/>
    <property type="molecule type" value="Genomic_DNA"/>
</dbReference>
<evidence type="ECO:0000313" key="2">
    <source>
        <dbReference type="EMBL" id="RPA78982.1"/>
    </source>
</evidence>
<name>A0A3N4HYR6_ASCIM</name>
<feature type="signal peptide" evidence="1">
    <location>
        <begin position="1"/>
        <end position="21"/>
    </location>
</feature>
<dbReference type="AlphaFoldDB" id="A0A3N4HYR6"/>
<evidence type="ECO:0008006" key="4">
    <source>
        <dbReference type="Google" id="ProtNLM"/>
    </source>
</evidence>
<evidence type="ECO:0000313" key="3">
    <source>
        <dbReference type="Proteomes" id="UP000275078"/>
    </source>
</evidence>